<accession>A0A9N7YBG6</accession>
<evidence type="ECO:0000256" key="1">
    <source>
        <dbReference type="SAM" id="MobiDB-lite"/>
    </source>
</evidence>
<comment type="caution">
    <text evidence="2">The sequence shown here is derived from an EMBL/GenBank/DDBJ whole genome shotgun (WGS) entry which is preliminary data.</text>
</comment>
<gene>
    <name evidence="2" type="ORF">PLEPLA_LOCUS7898</name>
</gene>
<feature type="region of interest" description="Disordered" evidence="1">
    <location>
        <begin position="1"/>
        <end position="34"/>
    </location>
</feature>
<proteinExistence type="predicted"/>
<evidence type="ECO:0000313" key="3">
    <source>
        <dbReference type="Proteomes" id="UP001153269"/>
    </source>
</evidence>
<organism evidence="2 3">
    <name type="scientific">Pleuronectes platessa</name>
    <name type="common">European plaice</name>
    <dbReference type="NCBI Taxonomy" id="8262"/>
    <lineage>
        <taxon>Eukaryota</taxon>
        <taxon>Metazoa</taxon>
        <taxon>Chordata</taxon>
        <taxon>Craniata</taxon>
        <taxon>Vertebrata</taxon>
        <taxon>Euteleostomi</taxon>
        <taxon>Actinopterygii</taxon>
        <taxon>Neopterygii</taxon>
        <taxon>Teleostei</taxon>
        <taxon>Neoteleostei</taxon>
        <taxon>Acanthomorphata</taxon>
        <taxon>Carangaria</taxon>
        <taxon>Pleuronectiformes</taxon>
        <taxon>Pleuronectoidei</taxon>
        <taxon>Pleuronectidae</taxon>
        <taxon>Pleuronectes</taxon>
    </lineage>
</organism>
<feature type="compositionally biased region" description="Polar residues" evidence="1">
    <location>
        <begin position="1"/>
        <end position="12"/>
    </location>
</feature>
<keyword evidence="3" id="KW-1185">Reference proteome</keyword>
<name>A0A9N7YBG6_PLEPL</name>
<protein>
    <submittedName>
        <fullName evidence="2">Uncharacterized protein</fullName>
    </submittedName>
</protein>
<reference evidence="2" key="1">
    <citation type="submission" date="2020-03" db="EMBL/GenBank/DDBJ databases">
        <authorList>
            <person name="Weist P."/>
        </authorList>
    </citation>
    <scope>NUCLEOTIDE SEQUENCE</scope>
</reference>
<sequence>MSSQDPLGSSSMLIRGLGPGRSVDSRAHRRKGKACVEDEIRRQLVSGFDVKSRDTHTLLGHHDKLGRGLLPLLVVGVPLCE</sequence>
<dbReference type="EMBL" id="CADEAL010000429">
    <property type="protein sequence ID" value="CAB1420047.1"/>
    <property type="molecule type" value="Genomic_DNA"/>
</dbReference>
<dbReference type="AlphaFoldDB" id="A0A9N7YBG6"/>
<evidence type="ECO:0000313" key="2">
    <source>
        <dbReference type="EMBL" id="CAB1420047.1"/>
    </source>
</evidence>
<dbReference type="Proteomes" id="UP001153269">
    <property type="component" value="Unassembled WGS sequence"/>
</dbReference>